<dbReference type="PANTHER" id="PTHR35093">
    <property type="entry name" value="OUTER MEMBRANE PROTEIN NMB0088-RELATED"/>
    <property type="match status" value="1"/>
</dbReference>
<dbReference type="InterPro" id="IPR005017">
    <property type="entry name" value="OMPP1/FadL/TodX"/>
</dbReference>
<comment type="subcellular location">
    <subcellularLocation>
        <location evidence="1">Cell outer membrane</location>
        <topology evidence="1">Multi-pass membrane protein</topology>
    </subcellularLocation>
</comment>
<evidence type="ECO:0000256" key="4">
    <source>
        <dbReference type="ARBA" id="ARBA00022692"/>
    </source>
</evidence>
<feature type="signal peptide" evidence="8">
    <location>
        <begin position="1"/>
        <end position="19"/>
    </location>
</feature>
<dbReference type="RefSeq" id="WP_344740625.1">
    <property type="nucleotide sequence ID" value="NZ_BAABAY010000001.1"/>
</dbReference>
<gene>
    <name evidence="9" type="ORF">V8G58_06345</name>
</gene>
<evidence type="ECO:0000256" key="7">
    <source>
        <dbReference type="ARBA" id="ARBA00023237"/>
    </source>
</evidence>
<keyword evidence="6" id="KW-0472">Membrane</keyword>
<name>A0ABW7N260_9FLAO</name>
<dbReference type="EMBL" id="JBAWKB010000001">
    <property type="protein sequence ID" value="MFH6771552.1"/>
    <property type="molecule type" value="Genomic_DNA"/>
</dbReference>
<organism evidence="9 10">
    <name type="scientific">Gaetbulibacter aestuarii</name>
    <dbReference type="NCBI Taxonomy" id="1502358"/>
    <lineage>
        <taxon>Bacteria</taxon>
        <taxon>Pseudomonadati</taxon>
        <taxon>Bacteroidota</taxon>
        <taxon>Flavobacteriia</taxon>
        <taxon>Flavobacteriales</taxon>
        <taxon>Flavobacteriaceae</taxon>
        <taxon>Gaetbulibacter</taxon>
    </lineage>
</organism>
<sequence length="508" mass="56016">MKKLTLFCLGLLSFSLMQAQDINDALRYSQNAIEGTARYRALGGAFGALGGDLSALSSNPAGGAVFTQSNATFTLAINDATNDTNYFNGFGSISTNQTDLSQGGVVFVFKSNTNSPWQKFAVGVTYDRTNNFNNTWNASGTNTNDDGQFSNSITSYFYDYADGLRLDEISTLPGETYSDAYKAIGDFYGFANQQAFLGFESYLLEPEDINNDANTVYYGNVAPGNFTHDYTYAATGYNGKASFNLSTQYQDNLYLGLNLNTHFINYNRSTILYEDNNNPGSVVNYAEFNNTLSTTGSGFSFQLGGILKLGDSWRLGAVYDSPIWYNIDDETTQYLATDGANGFIEINPQVVNVYPTYKLQTPSQFTGSVAYVFGQEGLISFDYAVKDYSKTKFKPESDAFFSAQNNAMANVLDVSQTYRLGGEYKIDQFSLRGGYRFEESPYKNGVTIGDLTGYSFGIGYNFGNTRLDLTYDKWDRTDNPSLYNVGLVDTASVKRSNSNIIISLNLNI</sequence>
<keyword evidence="5 8" id="KW-0732">Signal</keyword>
<evidence type="ECO:0000256" key="2">
    <source>
        <dbReference type="ARBA" id="ARBA00008163"/>
    </source>
</evidence>
<dbReference type="PANTHER" id="PTHR35093:SF8">
    <property type="entry name" value="OUTER MEMBRANE PROTEIN NMB0088-RELATED"/>
    <property type="match status" value="1"/>
</dbReference>
<keyword evidence="10" id="KW-1185">Reference proteome</keyword>
<evidence type="ECO:0000313" key="10">
    <source>
        <dbReference type="Proteomes" id="UP001610100"/>
    </source>
</evidence>
<comment type="similarity">
    <text evidence="2">Belongs to the OmpP1/FadL family.</text>
</comment>
<evidence type="ECO:0000256" key="1">
    <source>
        <dbReference type="ARBA" id="ARBA00004571"/>
    </source>
</evidence>
<accession>A0ABW7N260</accession>
<evidence type="ECO:0000256" key="5">
    <source>
        <dbReference type="ARBA" id="ARBA00022729"/>
    </source>
</evidence>
<keyword evidence="3" id="KW-1134">Transmembrane beta strand</keyword>
<evidence type="ECO:0000313" key="9">
    <source>
        <dbReference type="EMBL" id="MFH6771552.1"/>
    </source>
</evidence>
<dbReference type="SUPFAM" id="SSF56935">
    <property type="entry name" value="Porins"/>
    <property type="match status" value="1"/>
</dbReference>
<protein>
    <submittedName>
        <fullName evidence="9">Transporter</fullName>
    </submittedName>
</protein>
<evidence type="ECO:0000256" key="8">
    <source>
        <dbReference type="SAM" id="SignalP"/>
    </source>
</evidence>
<keyword evidence="4" id="KW-0812">Transmembrane</keyword>
<dbReference type="Gene3D" id="2.40.160.60">
    <property type="entry name" value="Outer membrane protein transport protein (OMPP1/FadL/TodX)"/>
    <property type="match status" value="2"/>
</dbReference>
<dbReference type="Proteomes" id="UP001610100">
    <property type="component" value="Unassembled WGS sequence"/>
</dbReference>
<comment type="caution">
    <text evidence="9">The sequence shown here is derived from an EMBL/GenBank/DDBJ whole genome shotgun (WGS) entry which is preliminary data.</text>
</comment>
<evidence type="ECO:0000256" key="3">
    <source>
        <dbReference type="ARBA" id="ARBA00022452"/>
    </source>
</evidence>
<evidence type="ECO:0000256" key="6">
    <source>
        <dbReference type="ARBA" id="ARBA00023136"/>
    </source>
</evidence>
<reference evidence="9 10" key="1">
    <citation type="submission" date="2024-02" db="EMBL/GenBank/DDBJ databases">
        <title>A Gaetbulibacter species isolated from tidal flats and genomic insights of their niches.</title>
        <authorList>
            <person name="Ye Y."/>
        </authorList>
    </citation>
    <scope>NUCLEOTIDE SEQUENCE [LARGE SCALE GENOMIC DNA]</scope>
    <source>
        <strain evidence="9 10">KYW382</strain>
    </source>
</reference>
<proteinExistence type="inferred from homology"/>
<feature type="chain" id="PRO_5047188656" evidence="8">
    <location>
        <begin position="20"/>
        <end position="508"/>
    </location>
</feature>
<keyword evidence="7" id="KW-0998">Cell outer membrane</keyword>